<dbReference type="PANTHER" id="PTHR10039">
    <property type="entry name" value="AMELOGENIN"/>
    <property type="match status" value="1"/>
</dbReference>
<feature type="compositionally biased region" description="Polar residues" evidence="3">
    <location>
        <begin position="858"/>
        <end position="867"/>
    </location>
</feature>
<keyword evidence="2" id="KW-0175">Coiled coil</keyword>
<dbReference type="Pfam" id="PF17100">
    <property type="entry name" value="NACHT_N"/>
    <property type="match status" value="1"/>
</dbReference>
<feature type="domain" description="Nephrocystin 3-like N-terminal" evidence="6">
    <location>
        <begin position="423"/>
        <end position="499"/>
    </location>
</feature>
<feature type="domain" description="GPI inositol-deacylase winged helix" evidence="5">
    <location>
        <begin position="613"/>
        <end position="700"/>
    </location>
</feature>
<dbReference type="Proteomes" id="UP001303160">
    <property type="component" value="Unassembled WGS sequence"/>
</dbReference>
<reference evidence="7" key="1">
    <citation type="journal article" date="2023" name="Mol. Phylogenet. Evol.">
        <title>Genome-scale phylogeny and comparative genomics of the fungal order Sordariales.</title>
        <authorList>
            <person name="Hensen N."/>
            <person name="Bonometti L."/>
            <person name="Westerberg I."/>
            <person name="Brannstrom I.O."/>
            <person name="Guillou S."/>
            <person name="Cros-Aarteil S."/>
            <person name="Calhoun S."/>
            <person name="Haridas S."/>
            <person name="Kuo A."/>
            <person name="Mondo S."/>
            <person name="Pangilinan J."/>
            <person name="Riley R."/>
            <person name="LaButti K."/>
            <person name="Andreopoulos B."/>
            <person name="Lipzen A."/>
            <person name="Chen C."/>
            <person name="Yan M."/>
            <person name="Daum C."/>
            <person name="Ng V."/>
            <person name="Clum A."/>
            <person name="Steindorff A."/>
            <person name="Ohm R.A."/>
            <person name="Martin F."/>
            <person name="Silar P."/>
            <person name="Natvig D.O."/>
            <person name="Lalanne C."/>
            <person name="Gautier V."/>
            <person name="Ament-Velasquez S.L."/>
            <person name="Kruys A."/>
            <person name="Hutchinson M.I."/>
            <person name="Powell A.J."/>
            <person name="Barry K."/>
            <person name="Miller A.N."/>
            <person name="Grigoriev I.V."/>
            <person name="Debuchy R."/>
            <person name="Gladieux P."/>
            <person name="Hiltunen Thoren M."/>
            <person name="Johannesson H."/>
        </authorList>
    </citation>
    <scope>NUCLEOTIDE SEQUENCE</scope>
    <source>
        <strain evidence="7">CBS 315.58</strain>
    </source>
</reference>
<evidence type="ECO:0000256" key="3">
    <source>
        <dbReference type="SAM" id="MobiDB-lite"/>
    </source>
</evidence>
<evidence type="ECO:0000259" key="4">
    <source>
        <dbReference type="Pfam" id="PF17100"/>
    </source>
</evidence>
<feature type="coiled-coil region" evidence="2">
    <location>
        <begin position="335"/>
        <end position="362"/>
    </location>
</feature>
<reference evidence="7" key="2">
    <citation type="submission" date="2023-05" db="EMBL/GenBank/DDBJ databases">
        <authorList>
            <consortium name="Lawrence Berkeley National Laboratory"/>
            <person name="Steindorff A."/>
            <person name="Hensen N."/>
            <person name="Bonometti L."/>
            <person name="Westerberg I."/>
            <person name="Brannstrom I.O."/>
            <person name="Guillou S."/>
            <person name="Cros-Aarteil S."/>
            <person name="Calhoun S."/>
            <person name="Haridas S."/>
            <person name="Kuo A."/>
            <person name="Mondo S."/>
            <person name="Pangilinan J."/>
            <person name="Riley R."/>
            <person name="Labutti K."/>
            <person name="Andreopoulos B."/>
            <person name="Lipzen A."/>
            <person name="Chen C."/>
            <person name="Yanf M."/>
            <person name="Daum C."/>
            <person name="Ng V."/>
            <person name="Clum A."/>
            <person name="Ohm R."/>
            <person name="Martin F."/>
            <person name="Silar P."/>
            <person name="Natvig D."/>
            <person name="Lalanne C."/>
            <person name="Gautier V."/>
            <person name="Ament-Velasquez S.L."/>
            <person name="Kruys A."/>
            <person name="Hutchinson M.I."/>
            <person name="Powell A.J."/>
            <person name="Barry K."/>
            <person name="Miller A.N."/>
            <person name="Grigoriev I.V."/>
            <person name="Debuchy R."/>
            <person name="Gladieux P."/>
            <person name="Thoren M.H."/>
            <person name="Johannesson H."/>
        </authorList>
    </citation>
    <scope>NUCLEOTIDE SEQUENCE</scope>
    <source>
        <strain evidence="7">CBS 315.58</strain>
    </source>
</reference>
<dbReference type="PANTHER" id="PTHR10039:SF14">
    <property type="entry name" value="NACHT DOMAIN-CONTAINING PROTEIN"/>
    <property type="match status" value="1"/>
</dbReference>
<accession>A0AAN6XNP4</accession>
<organism evidence="7 8">
    <name type="scientific">Triangularia verruculosa</name>
    <dbReference type="NCBI Taxonomy" id="2587418"/>
    <lineage>
        <taxon>Eukaryota</taxon>
        <taxon>Fungi</taxon>
        <taxon>Dikarya</taxon>
        <taxon>Ascomycota</taxon>
        <taxon>Pezizomycotina</taxon>
        <taxon>Sordariomycetes</taxon>
        <taxon>Sordariomycetidae</taxon>
        <taxon>Sordariales</taxon>
        <taxon>Podosporaceae</taxon>
        <taxon>Triangularia</taxon>
    </lineage>
</organism>
<dbReference type="InterPro" id="IPR056884">
    <property type="entry name" value="NPHP3-like_N"/>
</dbReference>
<evidence type="ECO:0000313" key="8">
    <source>
        <dbReference type="Proteomes" id="UP001303160"/>
    </source>
</evidence>
<proteinExistence type="predicted"/>
<feature type="domain" description="NWD NACHT-NTPase N-terminal" evidence="4">
    <location>
        <begin position="87"/>
        <end position="302"/>
    </location>
</feature>
<sequence>MGCCWSAPTGPPNDGETKDGEAANPVVSQVLGAATTTGLQLPGTASPISETQSDTTLKRPASLRGHTAAVRTPTPIPAEDQAPVEPSLWDMAHTKVQNENTKLVAAFENILLRVDFESEVLSLKDGDHPGPSDEVTDKNARLTKAIHQGLEKTKKWASAMEKMSDISSVLSYVGNIIQDTLSATVPQIGAAWLGVSILLKGLSRAAEQSVVNREGIIYIGSRASWYQKLFSIRNNMGEGKLDELALELDGLLTDLLAMVITYQMKSVCEYYRSQIAVVLSDAVTITTWEDELRQIKAREEDVCRCLEQYDRKAGLELLQGLSRTSKAVAKIELGMATQLEKIASLQQERLDAEKKKEDAKRRKADQDLRDRADKLIGKFSIAGLNYDEFMDRNPGPVEGTCSWFTGDPRVKDWEYALNIEAYINREGEALTKSTTRLWGLLEVVASHASAEGTPIICVLDALDECNEDDRRMLLHNITAFCKPEQDRMKPNLRVLLTTRPINTIVNQLDDVPKIALDPKENPGVLSSEIDKVIEVKVDKMARAPSKRWSTDLCVKIKQLLRARGTQLTYLWLRLVFELLEDESDLPDEDWIDLVTKLPPTLNGIYERLLEKVRSRMQTAVRELLSIMLCTLRPLEVEEMHVALSAALAVSDKRGALTKTYLPTHEKFKKWVDSHCGFFVQIYGNEVQFIHQTAKEFLTEQPGETQGKPQWQGTFEMKAAHQRMRDLCCQYLAYRTRFWKDRTQEKSCLPAEWFFPEVEDRLDGLVPYAIQFRKWHNRECGAIENDDTYGTTLFDIAPDSSIISTAPLATCLFSFESSLRAHKYAYDCLETLKQYCTGENLDGDGGERDHFGSPDIESNDSGTMPSNSDLEKRTRQFLRDILYSGGNSKKAVISILKEKPSRR</sequence>
<name>A0AAN6XNP4_9PEZI</name>
<feature type="compositionally biased region" description="Polar residues" evidence="3">
    <location>
        <begin position="46"/>
        <end position="55"/>
    </location>
</feature>
<feature type="region of interest" description="Disordered" evidence="3">
    <location>
        <begin position="1"/>
        <end position="21"/>
    </location>
</feature>
<evidence type="ECO:0000256" key="1">
    <source>
        <dbReference type="ARBA" id="ARBA00022737"/>
    </source>
</evidence>
<evidence type="ECO:0000259" key="6">
    <source>
        <dbReference type="Pfam" id="PF24883"/>
    </source>
</evidence>
<dbReference type="InterPro" id="IPR054471">
    <property type="entry name" value="GPIID_WHD"/>
</dbReference>
<keyword evidence="1" id="KW-0677">Repeat</keyword>
<dbReference type="Pfam" id="PF24883">
    <property type="entry name" value="NPHP3_N"/>
    <property type="match status" value="1"/>
</dbReference>
<evidence type="ECO:0000256" key="2">
    <source>
        <dbReference type="SAM" id="Coils"/>
    </source>
</evidence>
<dbReference type="EMBL" id="MU863903">
    <property type="protein sequence ID" value="KAK4201797.1"/>
    <property type="molecule type" value="Genomic_DNA"/>
</dbReference>
<gene>
    <name evidence="7" type="ORF">QBC40DRAFT_322923</name>
</gene>
<feature type="region of interest" description="Disordered" evidence="3">
    <location>
        <begin position="37"/>
        <end position="81"/>
    </location>
</feature>
<dbReference type="Pfam" id="PF22939">
    <property type="entry name" value="WHD_GPIID"/>
    <property type="match status" value="1"/>
</dbReference>
<dbReference type="InterPro" id="IPR031359">
    <property type="entry name" value="NACHT_N"/>
</dbReference>
<protein>
    <recommendedName>
        <fullName evidence="9">NWD NACHT-NTPase N-terminal domain-containing protein</fullName>
    </recommendedName>
</protein>
<keyword evidence="8" id="KW-1185">Reference proteome</keyword>
<feature type="region of interest" description="Disordered" evidence="3">
    <location>
        <begin position="845"/>
        <end position="869"/>
    </location>
</feature>
<evidence type="ECO:0000313" key="7">
    <source>
        <dbReference type="EMBL" id="KAK4201797.1"/>
    </source>
</evidence>
<evidence type="ECO:0000259" key="5">
    <source>
        <dbReference type="Pfam" id="PF22939"/>
    </source>
</evidence>
<evidence type="ECO:0008006" key="9">
    <source>
        <dbReference type="Google" id="ProtNLM"/>
    </source>
</evidence>
<comment type="caution">
    <text evidence="7">The sequence shown here is derived from an EMBL/GenBank/DDBJ whole genome shotgun (WGS) entry which is preliminary data.</text>
</comment>
<dbReference type="AlphaFoldDB" id="A0AAN6XNP4"/>